<dbReference type="AlphaFoldDB" id="A0ABD5FWJ7"/>
<feature type="region of interest" description="Disordered" evidence="1">
    <location>
        <begin position="33"/>
        <end position="52"/>
    </location>
</feature>
<accession>A0ABD5FWJ7</accession>
<protein>
    <submittedName>
        <fullName evidence="2">Uncharacterized protein</fullName>
    </submittedName>
</protein>
<gene>
    <name evidence="2" type="ORF">BFGS077_001252</name>
</gene>
<evidence type="ECO:0000313" key="3">
    <source>
        <dbReference type="Proteomes" id="UP001258434"/>
    </source>
</evidence>
<dbReference type="EMBL" id="JAVFHL010000001">
    <property type="protein sequence ID" value="MDT6975996.1"/>
    <property type="molecule type" value="Genomic_DNA"/>
</dbReference>
<reference evidence="3" key="1">
    <citation type="submission" date="2023-07" db="EMBL/GenBank/DDBJ databases">
        <title>A gut symbiont ubiquitin homologue binds and inactivates peptidyl-prolyl isomerase to mediate the interbacterial arms race in the human gut.</title>
        <authorList>
            <person name="Jiang K."/>
            <person name="Li W."/>
            <person name="Tong M."/>
            <person name="Xu J."/>
            <person name="Chen Z."/>
            <person name="Yang Y."/>
            <person name="Zang Y."/>
            <person name="Jiao X."/>
            <person name="Liu C."/>
            <person name="Lim B."/>
            <person name="Jiang X."/>
            <person name="Wang J."/>
            <person name="Wu D."/>
            <person name="Wang M."/>
            <person name="Liu S.-J."/>
            <person name="Shao F."/>
            <person name="Gao X."/>
        </authorList>
    </citation>
    <scope>NUCLEOTIDE SEQUENCE [LARGE SCALE GENOMIC DNA]</scope>
    <source>
        <strain evidence="3">GS077</strain>
    </source>
</reference>
<comment type="caution">
    <text evidence="2">The sequence shown here is derived from an EMBL/GenBank/DDBJ whole genome shotgun (WGS) entry which is preliminary data.</text>
</comment>
<sequence>MGFLGVLPISGVSKERVTLWSGCIGLTALTGFSGQRPEWDGATPSPSGEPTTTKAERVVIVGYIKGKPLSVRYSLRLPLSSIKEGFHRHCRLGMY</sequence>
<name>A0ABD5FWJ7_BACFG</name>
<reference evidence="2 3" key="2">
    <citation type="submission" date="2023-08" db="EMBL/GenBank/DDBJ databases">
        <authorList>
            <person name="Du M."/>
            <person name="Liu C."/>
            <person name="Liu S.-J."/>
        </authorList>
    </citation>
    <scope>NUCLEOTIDE SEQUENCE [LARGE SCALE GENOMIC DNA]</scope>
    <source>
        <strain evidence="2 3">GS077</strain>
    </source>
</reference>
<organism evidence="2 3">
    <name type="scientific">Bacteroides fragilis</name>
    <dbReference type="NCBI Taxonomy" id="817"/>
    <lineage>
        <taxon>Bacteria</taxon>
        <taxon>Pseudomonadati</taxon>
        <taxon>Bacteroidota</taxon>
        <taxon>Bacteroidia</taxon>
        <taxon>Bacteroidales</taxon>
        <taxon>Bacteroidaceae</taxon>
        <taxon>Bacteroides</taxon>
    </lineage>
</organism>
<evidence type="ECO:0000256" key="1">
    <source>
        <dbReference type="SAM" id="MobiDB-lite"/>
    </source>
</evidence>
<dbReference type="Proteomes" id="UP001258434">
    <property type="component" value="Unassembled WGS sequence"/>
</dbReference>
<evidence type="ECO:0000313" key="2">
    <source>
        <dbReference type="EMBL" id="MDT6975996.1"/>
    </source>
</evidence>
<proteinExistence type="predicted"/>